<sequence>MTSDSKKDKNSLNRLKIALITKWPFLLVLIVISFSFFQCANMQRPTGGPKDSLPPKVLNESPANLTKNFKNKEIVLTFDEYIKITNQQKEFTISPDVETQPIYKIKKKNLHIVLPDSLEANTTYTINFGKGLVDYNEGNPLPNYTYVFATGDQLDSLSITGKVMNGYKKTFDYSEDKDVNVILIPTSRDSIFGKRKASYYTAVDSSGNFQFNNLREDTYRIYAIKEQNNDKIFNGPDEWIGFLQDSLVLTNNIHNIHLEYIKGKASILRNLDKKMEKDGSIFLTFNRPLEDPELTIIAPAELDANKLVRFNETVDTARMYLESVDIDSLNIELSEAGEVMDTIKFRKPRNLKTERIIEPNFNITNKVDRVKHIELRSNYPIASVDKNKIILNEDSVSRRNFQLQQDSIDKEMYHIRFNWRPNRNYEIVLQEKAILGPFDEFNKESKLQFTLNETENYGDIILTFNGLDTAKSYIIELIDEKIENIFDKRVLSGTNKLSYIKFNGGKYSIRIIEDSNNNGKWDTGDVYTRTKPERIWYLDRTFTIRANWEQNETIDVKFDEN</sequence>
<keyword evidence="5" id="KW-1185">Reference proteome</keyword>
<reference evidence="4" key="2">
    <citation type="journal article" date="2022" name="Sci. Total Environ.">
        <title>Prevalence, transmission, and molecular epidemiology of tet(X)-positive bacteria among humans, animals, and environmental niches in China: An epidemiological, and genomic-based study.</title>
        <authorList>
            <person name="Dong N."/>
            <person name="Zeng Y."/>
            <person name="Cai C."/>
            <person name="Sun C."/>
            <person name="Lu J."/>
            <person name="Liu C."/>
            <person name="Zhou H."/>
            <person name="Sun Q."/>
            <person name="Shu L."/>
            <person name="Wang H."/>
            <person name="Wang Y."/>
            <person name="Wang S."/>
            <person name="Wu C."/>
            <person name="Chan E.W."/>
            <person name="Chen G."/>
            <person name="Shen Z."/>
            <person name="Chen S."/>
            <person name="Zhang R."/>
        </authorList>
    </citation>
    <scope>NUCLEOTIDE SEQUENCE</scope>
    <source>
        <strain evidence="4">R1692</strain>
    </source>
</reference>
<keyword evidence="1" id="KW-0732">Signal</keyword>
<keyword evidence="2" id="KW-0812">Transmembrane</keyword>
<evidence type="ECO:0000259" key="3">
    <source>
        <dbReference type="Pfam" id="PF13205"/>
    </source>
</evidence>
<feature type="transmembrane region" description="Helical" evidence="2">
    <location>
        <begin position="20"/>
        <end position="37"/>
    </location>
</feature>
<dbReference type="Proteomes" id="UP001170954">
    <property type="component" value="Unassembled WGS sequence"/>
</dbReference>
<dbReference type="EMBL" id="JACAGK010000007">
    <property type="protein sequence ID" value="MDM1047386.1"/>
    <property type="molecule type" value="Genomic_DNA"/>
</dbReference>
<evidence type="ECO:0000313" key="4">
    <source>
        <dbReference type="EMBL" id="MDM1047386.1"/>
    </source>
</evidence>
<evidence type="ECO:0000313" key="5">
    <source>
        <dbReference type="Proteomes" id="UP001170954"/>
    </source>
</evidence>
<comment type="caution">
    <text evidence="4">The sequence shown here is derived from an EMBL/GenBank/DDBJ whole genome shotgun (WGS) entry which is preliminary data.</text>
</comment>
<dbReference type="Pfam" id="PF13205">
    <property type="entry name" value="Big_5"/>
    <property type="match status" value="1"/>
</dbReference>
<keyword evidence="2" id="KW-1133">Transmembrane helix</keyword>
<evidence type="ECO:0000256" key="2">
    <source>
        <dbReference type="SAM" id="Phobius"/>
    </source>
</evidence>
<organism evidence="4 5">
    <name type="scientific">Sphingobacterium hotanense</name>
    <dbReference type="NCBI Taxonomy" id="649196"/>
    <lineage>
        <taxon>Bacteria</taxon>
        <taxon>Pseudomonadati</taxon>
        <taxon>Bacteroidota</taxon>
        <taxon>Sphingobacteriia</taxon>
        <taxon>Sphingobacteriales</taxon>
        <taxon>Sphingobacteriaceae</taxon>
        <taxon>Sphingobacterium</taxon>
    </lineage>
</organism>
<reference evidence="4" key="1">
    <citation type="submission" date="2020-06" db="EMBL/GenBank/DDBJ databases">
        <authorList>
            <person name="Dong N."/>
        </authorList>
    </citation>
    <scope>NUCLEOTIDE SEQUENCE</scope>
    <source>
        <strain evidence="4">R1692</strain>
    </source>
</reference>
<evidence type="ECO:0000256" key="1">
    <source>
        <dbReference type="ARBA" id="ARBA00022729"/>
    </source>
</evidence>
<name>A0ABT7NJR6_9SPHI</name>
<proteinExistence type="predicted"/>
<accession>A0ABT7NJR6</accession>
<dbReference type="InterPro" id="IPR032812">
    <property type="entry name" value="SbsA_Ig"/>
</dbReference>
<gene>
    <name evidence="4" type="ORF">HX018_03915</name>
</gene>
<feature type="domain" description="SbsA Ig-like" evidence="3">
    <location>
        <begin position="51"/>
        <end position="150"/>
    </location>
</feature>
<keyword evidence="2" id="KW-0472">Membrane</keyword>
<protein>
    <submittedName>
        <fullName evidence="4">Ig-like domain-containing protein</fullName>
    </submittedName>
</protein>